<evidence type="ECO:0000256" key="10">
    <source>
        <dbReference type="ARBA" id="ARBA00034478"/>
    </source>
</evidence>
<evidence type="ECO:0000256" key="12">
    <source>
        <dbReference type="RuleBase" id="RU003862"/>
    </source>
</evidence>
<dbReference type="GO" id="GO:0035999">
    <property type="term" value="P:tetrahydrofolate interconversion"/>
    <property type="evidence" value="ECO:0007669"/>
    <property type="project" value="UniProtKB-UniPathway"/>
</dbReference>
<dbReference type="OrthoDB" id="9812555at2"/>
<evidence type="ECO:0000256" key="9">
    <source>
        <dbReference type="ARBA" id="ARBA00023167"/>
    </source>
</evidence>
<dbReference type="RefSeq" id="WP_075725439.1">
    <property type="nucleotide sequence ID" value="NZ_LTDM01000011.1"/>
</dbReference>
<dbReference type="PANTHER" id="PTHR45754:SF3">
    <property type="entry name" value="METHYLENETETRAHYDROFOLATE REDUCTASE (NADPH)"/>
    <property type="match status" value="1"/>
</dbReference>
<organism evidence="13 14">
    <name type="scientific">Tissierella creatinophila DSM 6911</name>
    <dbReference type="NCBI Taxonomy" id="1123403"/>
    <lineage>
        <taxon>Bacteria</taxon>
        <taxon>Bacillati</taxon>
        <taxon>Bacillota</taxon>
        <taxon>Tissierellia</taxon>
        <taxon>Tissierellales</taxon>
        <taxon>Tissierellaceae</taxon>
        <taxon>Tissierella</taxon>
    </lineage>
</organism>
<keyword evidence="14" id="KW-1185">Reference proteome</keyword>
<dbReference type="InterPro" id="IPR029041">
    <property type="entry name" value="FAD-linked_oxidoreductase-like"/>
</dbReference>
<evidence type="ECO:0000256" key="7">
    <source>
        <dbReference type="ARBA" id="ARBA00023002"/>
    </source>
</evidence>
<dbReference type="PANTHER" id="PTHR45754">
    <property type="entry name" value="METHYLENETETRAHYDROFOLATE REDUCTASE"/>
    <property type="match status" value="1"/>
</dbReference>
<evidence type="ECO:0000313" key="14">
    <source>
        <dbReference type="Proteomes" id="UP000186112"/>
    </source>
</evidence>
<protein>
    <recommendedName>
        <fullName evidence="12">Methylenetetrahydrofolate reductase</fullName>
        <ecNumber evidence="12">1.5.1.54</ecNumber>
    </recommendedName>
</protein>
<comment type="pathway">
    <text evidence="2 12">One-carbon metabolism; tetrahydrofolate interconversion.</text>
</comment>
<dbReference type="EMBL" id="LTDM01000011">
    <property type="protein sequence ID" value="OLS03130.1"/>
    <property type="molecule type" value="Genomic_DNA"/>
</dbReference>
<sequence length="301" mass="34268">MKIRDLFNEKEFVYSFEIFPPRHDYPIETVYSTIEELSKLKPDYISVTYGAAGSIANNRTAEIANLIKDKYGIESLAHLTCIGSDKQKIDNVLADLKEKKIDNILALRGDRPEDGSNIDRFEFINSQDIIRYIKENSDFGIAAACYPEGHIESRDKNVDIEVLKRKEEFGTDYFISQLFLDNNYFYDFLDKAEQKGIKAPIQAGIMPVINKRQIEKITSLCGATLPKKFIKIIDKYEHDKDALRDAGIAYALEQIVDLISSGVRGVHLYTMNNPYIAKRINENMDCILSSVRKESKVASLG</sequence>
<keyword evidence="6 12" id="KW-0274">FAD</keyword>
<comment type="catalytic activity">
    <reaction evidence="11">
        <text>(6S)-5-methyl-5,6,7,8-tetrahydrofolate + NAD(+) = (6R)-5,10-methylene-5,6,7,8-tetrahydrofolate + NADH + H(+)</text>
        <dbReference type="Rhea" id="RHEA:19821"/>
        <dbReference type="ChEBI" id="CHEBI:15378"/>
        <dbReference type="ChEBI" id="CHEBI:15636"/>
        <dbReference type="ChEBI" id="CHEBI:18608"/>
        <dbReference type="ChEBI" id="CHEBI:57540"/>
        <dbReference type="ChEBI" id="CHEBI:57945"/>
        <dbReference type="EC" id="1.5.1.54"/>
    </reaction>
    <physiologicalReaction direction="right-to-left" evidence="11">
        <dbReference type="Rhea" id="RHEA:19823"/>
    </physiologicalReaction>
</comment>
<dbReference type="Pfam" id="PF02219">
    <property type="entry name" value="MTHFR"/>
    <property type="match status" value="1"/>
</dbReference>
<accession>A0A1U7M7A0</accession>
<dbReference type="UniPathway" id="UPA00193"/>
<evidence type="ECO:0000256" key="4">
    <source>
        <dbReference type="ARBA" id="ARBA00022605"/>
    </source>
</evidence>
<evidence type="ECO:0000256" key="5">
    <source>
        <dbReference type="ARBA" id="ARBA00022630"/>
    </source>
</evidence>
<keyword evidence="4" id="KW-0028">Amino-acid biosynthesis</keyword>
<comment type="similarity">
    <text evidence="3 12">Belongs to the methylenetetrahydrofolate reductase family.</text>
</comment>
<dbReference type="GO" id="GO:0009086">
    <property type="term" value="P:methionine biosynthetic process"/>
    <property type="evidence" value="ECO:0007669"/>
    <property type="project" value="UniProtKB-KW"/>
</dbReference>
<name>A0A1U7M7A0_TISCR</name>
<dbReference type="EC" id="1.5.1.54" evidence="12"/>
<reference evidence="13 14" key="1">
    <citation type="submission" date="2016-02" db="EMBL/GenBank/DDBJ databases">
        <title>Genome sequence of Tissierella creatinophila DSM 6911.</title>
        <authorList>
            <person name="Poehlein A."/>
            <person name="Daniel R."/>
        </authorList>
    </citation>
    <scope>NUCLEOTIDE SEQUENCE [LARGE SCALE GENOMIC DNA]</scope>
    <source>
        <strain evidence="13 14">DSM 6911</strain>
    </source>
</reference>
<evidence type="ECO:0000256" key="1">
    <source>
        <dbReference type="ARBA" id="ARBA00001974"/>
    </source>
</evidence>
<keyword evidence="9" id="KW-0486">Methionine biosynthesis</keyword>
<dbReference type="GO" id="GO:0071949">
    <property type="term" value="F:FAD binding"/>
    <property type="evidence" value="ECO:0007669"/>
    <property type="project" value="TreeGrafter"/>
</dbReference>
<evidence type="ECO:0000256" key="11">
    <source>
        <dbReference type="ARBA" id="ARBA00048628"/>
    </source>
</evidence>
<keyword evidence="8" id="KW-0520">NAD</keyword>
<evidence type="ECO:0000256" key="6">
    <source>
        <dbReference type="ARBA" id="ARBA00022827"/>
    </source>
</evidence>
<keyword evidence="5 12" id="KW-0285">Flavoprotein</keyword>
<proteinExistence type="inferred from homology"/>
<dbReference type="InterPro" id="IPR004620">
    <property type="entry name" value="MTHF_reductase_bac"/>
</dbReference>
<dbReference type="Gene3D" id="3.20.20.220">
    <property type="match status" value="1"/>
</dbReference>
<comment type="pathway">
    <text evidence="10">Amino-acid biosynthesis; L-methionine biosynthesis via de novo pathway.</text>
</comment>
<comment type="caution">
    <text evidence="13">The sequence shown here is derived from an EMBL/GenBank/DDBJ whole genome shotgun (WGS) entry which is preliminary data.</text>
</comment>
<dbReference type="SUPFAM" id="SSF51730">
    <property type="entry name" value="FAD-linked oxidoreductase"/>
    <property type="match status" value="1"/>
</dbReference>
<dbReference type="CDD" id="cd00537">
    <property type="entry name" value="MTHFR"/>
    <property type="match status" value="1"/>
</dbReference>
<evidence type="ECO:0000256" key="3">
    <source>
        <dbReference type="ARBA" id="ARBA00006743"/>
    </source>
</evidence>
<dbReference type="Proteomes" id="UP000186112">
    <property type="component" value="Unassembled WGS sequence"/>
</dbReference>
<dbReference type="GO" id="GO:0005829">
    <property type="term" value="C:cytosol"/>
    <property type="evidence" value="ECO:0007669"/>
    <property type="project" value="InterPro"/>
</dbReference>
<evidence type="ECO:0000256" key="2">
    <source>
        <dbReference type="ARBA" id="ARBA00004777"/>
    </source>
</evidence>
<dbReference type="GO" id="GO:0106312">
    <property type="term" value="F:methylenetetrahydrofolate reductase (NADH) activity"/>
    <property type="evidence" value="ECO:0007669"/>
    <property type="project" value="UniProtKB-EC"/>
</dbReference>
<gene>
    <name evidence="13" type="primary">metF</name>
    <name evidence="13" type="ORF">TICRE_08310</name>
</gene>
<dbReference type="NCBIfam" id="TIGR00676">
    <property type="entry name" value="fadh2"/>
    <property type="match status" value="1"/>
</dbReference>
<dbReference type="AlphaFoldDB" id="A0A1U7M7A0"/>
<comment type="cofactor">
    <cofactor evidence="1 12">
        <name>FAD</name>
        <dbReference type="ChEBI" id="CHEBI:57692"/>
    </cofactor>
</comment>
<dbReference type="InterPro" id="IPR003171">
    <property type="entry name" value="Mehydrof_redctse-like"/>
</dbReference>
<evidence type="ECO:0000256" key="8">
    <source>
        <dbReference type="ARBA" id="ARBA00023027"/>
    </source>
</evidence>
<keyword evidence="7 12" id="KW-0560">Oxidoreductase</keyword>
<evidence type="ECO:0000313" key="13">
    <source>
        <dbReference type="EMBL" id="OLS03130.1"/>
    </source>
</evidence>